<keyword evidence="2 5" id="KW-0012">Acyltransferase</keyword>
<dbReference type="Proteomes" id="UP000250462">
    <property type="component" value="Unassembled WGS sequence"/>
</dbReference>
<dbReference type="GO" id="GO:0005886">
    <property type="term" value="C:plasma membrane"/>
    <property type="evidence" value="ECO:0007669"/>
    <property type="project" value="TreeGrafter"/>
</dbReference>
<accession>A0A329QE39</accession>
<protein>
    <submittedName>
        <fullName evidence="5">1-acyl-sn-glycerol-3-phosphate acyltransferase</fullName>
    </submittedName>
</protein>
<keyword evidence="1 5" id="KW-0808">Transferase</keyword>
<dbReference type="InterPro" id="IPR002123">
    <property type="entry name" value="Plipid/glycerol_acylTrfase"/>
</dbReference>
<dbReference type="GO" id="GO:0006654">
    <property type="term" value="P:phosphatidic acid biosynthetic process"/>
    <property type="evidence" value="ECO:0007669"/>
    <property type="project" value="TreeGrafter"/>
</dbReference>
<dbReference type="Pfam" id="PF01553">
    <property type="entry name" value="Acyltransferase"/>
    <property type="match status" value="1"/>
</dbReference>
<dbReference type="EMBL" id="QMIG01000026">
    <property type="protein sequence ID" value="RAW10607.1"/>
    <property type="molecule type" value="Genomic_DNA"/>
</dbReference>
<dbReference type="PANTHER" id="PTHR10434:SF55">
    <property type="entry name" value="POSSIBLE ACYLTRANSFERASE"/>
    <property type="match status" value="1"/>
</dbReference>
<gene>
    <name evidence="5" type="ORF">DPM12_18895</name>
</gene>
<feature type="domain" description="Phospholipid/glycerol acyltransferase" evidence="4">
    <location>
        <begin position="97"/>
        <end position="215"/>
    </location>
</feature>
<feature type="compositionally biased region" description="Acidic residues" evidence="3">
    <location>
        <begin position="318"/>
        <end position="333"/>
    </location>
</feature>
<sequence>MDHEAATGVTHPPNRGWAAVADSTRTSLRARPSVRSRLRQWTRPGWPTRKEDPVGGPKQRLGIAYRLVVFVLRPILQVITRRHWVGADRVPPEGTGVVIVANHISHLDPITFAHFLWDNGRATRYLAKDTLFRIPVIGKIIKSCGQIPVYRETHDAARAYRDAVKAVREGECVVIYPEGTITRDPQLWPMTGKTGAARVALETGCQVLPVAQWGVQTILPPYSKRPRLWPRKAVHVRVGAPVDLGDLLGRPVTTESMRQATDRIMAAVTAELEIIRGETAPELRFDPRRAGTSSTGKPSAAGSAAGNDRDDGARVDDEGAGEDGDPGPESEVQ</sequence>
<feature type="compositionally biased region" description="Basic and acidic residues" evidence="3">
    <location>
        <begin position="279"/>
        <end position="289"/>
    </location>
</feature>
<dbReference type="GO" id="GO:0003841">
    <property type="term" value="F:1-acylglycerol-3-phosphate O-acyltransferase activity"/>
    <property type="evidence" value="ECO:0007669"/>
    <property type="project" value="TreeGrafter"/>
</dbReference>
<evidence type="ECO:0000256" key="1">
    <source>
        <dbReference type="ARBA" id="ARBA00022679"/>
    </source>
</evidence>
<feature type="region of interest" description="Disordered" evidence="3">
    <location>
        <begin position="279"/>
        <end position="333"/>
    </location>
</feature>
<name>A0A329QE39_9ACTN</name>
<reference evidence="5 6" key="1">
    <citation type="submission" date="2018-06" db="EMBL/GenBank/DDBJ databases">
        <title>Phytoactinopolyspora halophila sp. nov., a novel halophilic actinomycete isolated from a saline soil in China.</title>
        <authorList>
            <person name="Tang S.-K."/>
        </authorList>
    </citation>
    <scope>NUCLEOTIDE SEQUENCE [LARGE SCALE GENOMIC DNA]</scope>
    <source>
        <strain evidence="5 6">YIM 96934</strain>
    </source>
</reference>
<evidence type="ECO:0000256" key="3">
    <source>
        <dbReference type="SAM" id="MobiDB-lite"/>
    </source>
</evidence>
<dbReference type="SMART" id="SM00563">
    <property type="entry name" value="PlsC"/>
    <property type="match status" value="1"/>
</dbReference>
<dbReference type="SUPFAM" id="SSF69593">
    <property type="entry name" value="Glycerol-3-phosphate (1)-acyltransferase"/>
    <property type="match status" value="1"/>
</dbReference>
<proteinExistence type="predicted"/>
<dbReference type="AlphaFoldDB" id="A0A329QE39"/>
<dbReference type="CDD" id="cd07989">
    <property type="entry name" value="LPLAT_AGPAT-like"/>
    <property type="match status" value="1"/>
</dbReference>
<dbReference type="OrthoDB" id="9806008at2"/>
<organism evidence="5 6">
    <name type="scientific">Phytoactinopolyspora halophila</name>
    <dbReference type="NCBI Taxonomy" id="1981511"/>
    <lineage>
        <taxon>Bacteria</taxon>
        <taxon>Bacillati</taxon>
        <taxon>Actinomycetota</taxon>
        <taxon>Actinomycetes</taxon>
        <taxon>Jiangellales</taxon>
        <taxon>Jiangellaceae</taxon>
        <taxon>Phytoactinopolyspora</taxon>
    </lineage>
</organism>
<dbReference type="PANTHER" id="PTHR10434">
    <property type="entry name" value="1-ACYL-SN-GLYCEROL-3-PHOSPHATE ACYLTRANSFERASE"/>
    <property type="match status" value="1"/>
</dbReference>
<comment type="caution">
    <text evidence="5">The sequence shown here is derived from an EMBL/GenBank/DDBJ whole genome shotgun (WGS) entry which is preliminary data.</text>
</comment>
<keyword evidence="6" id="KW-1185">Reference proteome</keyword>
<evidence type="ECO:0000313" key="5">
    <source>
        <dbReference type="EMBL" id="RAW10607.1"/>
    </source>
</evidence>
<evidence type="ECO:0000256" key="2">
    <source>
        <dbReference type="ARBA" id="ARBA00023315"/>
    </source>
</evidence>
<evidence type="ECO:0000259" key="4">
    <source>
        <dbReference type="SMART" id="SM00563"/>
    </source>
</evidence>
<feature type="compositionally biased region" description="Basic and acidic residues" evidence="3">
    <location>
        <begin position="307"/>
        <end position="317"/>
    </location>
</feature>
<evidence type="ECO:0000313" key="6">
    <source>
        <dbReference type="Proteomes" id="UP000250462"/>
    </source>
</evidence>